<comment type="catalytic activity">
    <reaction evidence="1">
        <text>[protein]-peptidylproline (omega=180) = [protein]-peptidylproline (omega=0)</text>
        <dbReference type="Rhea" id="RHEA:16237"/>
        <dbReference type="Rhea" id="RHEA-COMP:10747"/>
        <dbReference type="Rhea" id="RHEA-COMP:10748"/>
        <dbReference type="ChEBI" id="CHEBI:83833"/>
        <dbReference type="ChEBI" id="CHEBI:83834"/>
        <dbReference type="EC" id="5.2.1.8"/>
    </reaction>
</comment>
<feature type="chain" id="PRO_5012104466" description="peptidylprolyl isomerase" evidence="6">
    <location>
        <begin position="29"/>
        <end position="268"/>
    </location>
</feature>
<dbReference type="OrthoDB" id="14196at2"/>
<keyword evidence="4 5" id="KW-0697">Rotamase</keyword>
<keyword evidence="5 8" id="KW-0413">Isomerase</keyword>
<dbReference type="Proteomes" id="UP000215188">
    <property type="component" value="Unassembled WGS sequence"/>
</dbReference>
<evidence type="ECO:0000256" key="5">
    <source>
        <dbReference type="PROSITE-ProRule" id="PRU00278"/>
    </source>
</evidence>
<dbReference type="Gene3D" id="3.10.50.40">
    <property type="match status" value="1"/>
</dbReference>
<gene>
    <name evidence="8" type="ORF">AOC33_09005</name>
</gene>
<protein>
    <recommendedName>
        <fullName evidence="3">peptidylprolyl isomerase</fullName>
        <ecNumber evidence="3">5.2.1.8</ecNumber>
    </recommendedName>
</protein>
<feature type="domain" description="PpiC" evidence="7">
    <location>
        <begin position="132"/>
        <end position="223"/>
    </location>
</feature>
<dbReference type="Pfam" id="PF13616">
    <property type="entry name" value="Rotamase_3"/>
    <property type="match status" value="1"/>
</dbReference>
<dbReference type="RefSeq" id="WP_089516701.1">
    <property type="nucleotide sequence ID" value="NZ_NJGG01000003.1"/>
</dbReference>
<evidence type="ECO:0000256" key="6">
    <source>
        <dbReference type="SAM" id="SignalP"/>
    </source>
</evidence>
<comment type="similarity">
    <text evidence="2">Belongs to the PpiC/parvulin rotamase family.</text>
</comment>
<dbReference type="InterPro" id="IPR050245">
    <property type="entry name" value="PrsA_foldase"/>
</dbReference>
<dbReference type="PANTHER" id="PTHR47245:SF2">
    <property type="entry name" value="PEPTIDYL-PROLYL CIS-TRANS ISOMERASE HP_0175-RELATED"/>
    <property type="match status" value="1"/>
</dbReference>
<dbReference type="PANTHER" id="PTHR47245">
    <property type="entry name" value="PEPTIDYLPROLYL ISOMERASE"/>
    <property type="match status" value="1"/>
</dbReference>
<evidence type="ECO:0000256" key="3">
    <source>
        <dbReference type="ARBA" id="ARBA00013194"/>
    </source>
</evidence>
<evidence type="ECO:0000313" key="8">
    <source>
        <dbReference type="EMBL" id="OXL14658.1"/>
    </source>
</evidence>
<dbReference type="InterPro" id="IPR000297">
    <property type="entry name" value="PPIase_PpiC"/>
</dbReference>
<evidence type="ECO:0000256" key="4">
    <source>
        <dbReference type="ARBA" id="ARBA00023110"/>
    </source>
</evidence>
<dbReference type="InterPro" id="IPR046357">
    <property type="entry name" value="PPIase_dom_sf"/>
</dbReference>
<evidence type="ECO:0000313" key="9">
    <source>
        <dbReference type="Proteomes" id="UP000215188"/>
    </source>
</evidence>
<dbReference type="GO" id="GO:0003755">
    <property type="term" value="F:peptidyl-prolyl cis-trans isomerase activity"/>
    <property type="evidence" value="ECO:0007669"/>
    <property type="project" value="UniProtKB-KW"/>
</dbReference>
<evidence type="ECO:0000256" key="1">
    <source>
        <dbReference type="ARBA" id="ARBA00000971"/>
    </source>
</evidence>
<dbReference type="SUPFAM" id="SSF109998">
    <property type="entry name" value="Triger factor/SurA peptide-binding domain-like"/>
    <property type="match status" value="1"/>
</dbReference>
<proteinExistence type="inferred from homology"/>
<evidence type="ECO:0000259" key="7">
    <source>
        <dbReference type="PROSITE" id="PS50198"/>
    </source>
</evidence>
<dbReference type="PROSITE" id="PS50198">
    <property type="entry name" value="PPIC_PPIASE_2"/>
    <property type="match status" value="1"/>
</dbReference>
<dbReference type="EC" id="5.2.1.8" evidence="3"/>
<feature type="signal peptide" evidence="6">
    <location>
        <begin position="1"/>
        <end position="28"/>
    </location>
</feature>
<dbReference type="SUPFAM" id="SSF54534">
    <property type="entry name" value="FKBP-like"/>
    <property type="match status" value="1"/>
</dbReference>
<dbReference type="AlphaFoldDB" id="A0A229FSW3"/>
<dbReference type="InterPro" id="IPR027304">
    <property type="entry name" value="Trigger_fact/SurA_dom_sf"/>
</dbReference>
<dbReference type="EMBL" id="NJGG01000003">
    <property type="protein sequence ID" value="OXL14658.1"/>
    <property type="molecule type" value="Genomic_DNA"/>
</dbReference>
<reference evidence="8 9" key="1">
    <citation type="submission" date="2017-06" db="EMBL/GenBank/DDBJ databases">
        <title>Reclassification of a Polynucleobacter cosmopolitanus strain isolated from tropical Lake Victoria as Polynucleobacter victoriensis comb. nov.</title>
        <authorList>
            <person name="Hahn M.W."/>
        </authorList>
    </citation>
    <scope>NUCLEOTIDE SEQUENCE [LARGE SCALE GENOMIC DNA]</scope>
    <source>
        <strain evidence="8 9">MWH-MoIso2</strain>
    </source>
</reference>
<sequence>MKKLLPTLALSVAATMTITGALSTPALAQNAAVVNGKAIPKAKLDKLIANSGQGSNPELRERARDMLITRELINQEAIKRGLLTNDDIQEQLEQARLNILVGAVFEDYIARGGVSDAELKASYEQIKTQFEGTEYKVRHILVEKEADAKALIAKIKAGEKFEDLAKANSKDPGSAANGGDLDWMTPQALVPEFSKVMVALQKGQMTEKPVKSQFGFHVIRVDDMRQAKVPDLAELKPQLIQMMSQDQNWQRAKFEEMLKNLKAKAKIQ</sequence>
<dbReference type="Gene3D" id="1.10.8.1040">
    <property type="match status" value="1"/>
</dbReference>
<comment type="caution">
    <text evidence="8">The sequence shown here is derived from an EMBL/GenBank/DDBJ whole genome shotgun (WGS) entry which is preliminary data.</text>
</comment>
<keyword evidence="6" id="KW-0732">Signal</keyword>
<name>A0A229FSW3_9BURK</name>
<accession>A0A229FSW3</accession>
<organism evidence="8 9">
    <name type="scientific">Polynucleobacter cosmopolitanus</name>
    <dbReference type="NCBI Taxonomy" id="351345"/>
    <lineage>
        <taxon>Bacteria</taxon>
        <taxon>Pseudomonadati</taxon>
        <taxon>Pseudomonadota</taxon>
        <taxon>Betaproteobacteria</taxon>
        <taxon>Burkholderiales</taxon>
        <taxon>Burkholderiaceae</taxon>
        <taxon>Polynucleobacter</taxon>
    </lineage>
</organism>
<evidence type="ECO:0000256" key="2">
    <source>
        <dbReference type="ARBA" id="ARBA00007656"/>
    </source>
</evidence>
<keyword evidence="9" id="KW-1185">Reference proteome</keyword>